<dbReference type="STRING" id="542832.A0A3M6VR60"/>
<dbReference type="Proteomes" id="UP000282087">
    <property type="component" value="Unassembled WGS sequence"/>
</dbReference>
<dbReference type="AlphaFoldDB" id="A0A3M6VR60"/>
<feature type="transmembrane region" description="Helical" evidence="6">
    <location>
        <begin position="109"/>
        <end position="128"/>
    </location>
</feature>
<evidence type="ECO:0000256" key="2">
    <source>
        <dbReference type="ARBA" id="ARBA00008573"/>
    </source>
</evidence>
<feature type="transmembrane region" description="Helical" evidence="6">
    <location>
        <begin position="148"/>
        <end position="168"/>
    </location>
</feature>
<gene>
    <name evidence="9" type="ORF">DD237_004568</name>
    <name evidence="8" type="ORF">DD238_005637</name>
</gene>
<evidence type="ECO:0000256" key="3">
    <source>
        <dbReference type="ARBA" id="ARBA00022692"/>
    </source>
</evidence>
<feature type="signal peptide" evidence="7">
    <location>
        <begin position="1"/>
        <end position="26"/>
    </location>
</feature>
<name>A0A3M6VR60_9STRA</name>
<dbReference type="Proteomes" id="UP000286097">
    <property type="component" value="Unassembled WGS sequence"/>
</dbReference>
<dbReference type="PANTHER" id="PTHR12300:SF161">
    <property type="entry name" value="RECEPTOR EXPRESSION-ENHANCING PROTEIN"/>
    <property type="match status" value="1"/>
</dbReference>
<dbReference type="Pfam" id="PF03134">
    <property type="entry name" value="TB2_DP1_HVA22"/>
    <property type="match status" value="1"/>
</dbReference>
<proteinExistence type="inferred from homology"/>
<dbReference type="InterPro" id="IPR004345">
    <property type="entry name" value="TB2_DP1_HVA22"/>
</dbReference>
<keyword evidence="3 6" id="KW-0812">Transmembrane</keyword>
<feature type="chain" id="PRO_5036340306" description="Transmembrane protein" evidence="7">
    <location>
        <begin position="27"/>
        <end position="521"/>
    </location>
</feature>
<dbReference type="EMBL" id="QLLG01000060">
    <property type="protein sequence ID" value="RMX68633.1"/>
    <property type="molecule type" value="Genomic_DNA"/>
</dbReference>
<feature type="transmembrane region" description="Helical" evidence="6">
    <location>
        <begin position="189"/>
        <end position="215"/>
    </location>
</feature>
<evidence type="ECO:0000256" key="7">
    <source>
        <dbReference type="SAM" id="SignalP"/>
    </source>
</evidence>
<accession>A0A3M6VR60</accession>
<comment type="subcellular location">
    <subcellularLocation>
        <location evidence="1">Membrane</location>
        <topology evidence="1">Multi-pass membrane protein</topology>
    </subcellularLocation>
</comment>
<feature type="transmembrane region" description="Helical" evidence="6">
    <location>
        <begin position="299"/>
        <end position="321"/>
    </location>
</feature>
<evidence type="ECO:0000256" key="4">
    <source>
        <dbReference type="ARBA" id="ARBA00022989"/>
    </source>
</evidence>
<evidence type="ECO:0000313" key="11">
    <source>
        <dbReference type="Proteomes" id="UP000286097"/>
    </source>
</evidence>
<dbReference type="PANTHER" id="PTHR12300">
    <property type="entry name" value="HVA22-LIKE PROTEINS"/>
    <property type="match status" value="1"/>
</dbReference>
<evidence type="ECO:0000256" key="6">
    <source>
        <dbReference type="SAM" id="Phobius"/>
    </source>
</evidence>
<dbReference type="EMBL" id="QKXF01000409">
    <property type="protein sequence ID" value="RQM11622.1"/>
    <property type="molecule type" value="Genomic_DNA"/>
</dbReference>
<keyword evidence="7" id="KW-0732">Signal</keyword>
<comment type="similarity">
    <text evidence="2">Belongs to the DP1 family.</text>
</comment>
<protein>
    <recommendedName>
        <fullName evidence="12">Transmembrane protein</fullName>
    </recommendedName>
</protein>
<evidence type="ECO:0000256" key="5">
    <source>
        <dbReference type="ARBA" id="ARBA00023136"/>
    </source>
</evidence>
<feature type="transmembrane region" description="Helical" evidence="6">
    <location>
        <begin position="410"/>
        <end position="433"/>
    </location>
</feature>
<evidence type="ECO:0000313" key="9">
    <source>
        <dbReference type="EMBL" id="RQM11622.1"/>
    </source>
</evidence>
<feature type="transmembrane region" description="Helical" evidence="6">
    <location>
        <begin position="454"/>
        <end position="472"/>
    </location>
</feature>
<evidence type="ECO:0008006" key="12">
    <source>
        <dbReference type="Google" id="ProtNLM"/>
    </source>
</evidence>
<keyword evidence="10" id="KW-1185">Reference proteome</keyword>
<reference evidence="10 11" key="1">
    <citation type="submission" date="2018-06" db="EMBL/GenBank/DDBJ databases">
        <title>Comparative genomics of downy mildews reveals potential adaptations to biotrophy.</title>
        <authorList>
            <person name="Fletcher K."/>
            <person name="Klosterman S.J."/>
            <person name="Derevnina L."/>
            <person name="Martin F."/>
            <person name="Koike S."/>
            <person name="Reyes Chin-Wo S."/>
            <person name="Mou B."/>
            <person name="Michelmore R."/>
        </authorList>
    </citation>
    <scope>NUCLEOTIDE SEQUENCE [LARGE SCALE GENOMIC DNA]</scope>
    <source>
        <strain evidence="9 11">R13</strain>
        <strain evidence="8 10">R14</strain>
    </source>
</reference>
<organism evidence="8 10">
    <name type="scientific">Peronospora effusa</name>
    <dbReference type="NCBI Taxonomy" id="542832"/>
    <lineage>
        <taxon>Eukaryota</taxon>
        <taxon>Sar</taxon>
        <taxon>Stramenopiles</taxon>
        <taxon>Oomycota</taxon>
        <taxon>Peronosporomycetes</taxon>
        <taxon>Peronosporales</taxon>
        <taxon>Peronosporaceae</taxon>
        <taxon>Peronospora</taxon>
    </lineage>
</organism>
<evidence type="ECO:0000313" key="10">
    <source>
        <dbReference type="Proteomes" id="UP000282087"/>
    </source>
</evidence>
<comment type="caution">
    <text evidence="8">The sequence shown here is derived from an EMBL/GenBank/DDBJ whole genome shotgun (WGS) entry which is preliminary data.</text>
</comment>
<feature type="transmembrane region" description="Helical" evidence="6">
    <location>
        <begin position="227"/>
        <end position="245"/>
    </location>
</feature>
<dbReference type="VEuPathDB" id="FungiDB:DD237_004568"/>
<sequence>MQQVVHRLVSPLVSLLASFLFIHLHAQQQQEIMIVSGLETPVPILTDTLSSMSDLFTQYLPTDLLSSPINVSEIARVLSQSPDWSVIGFALEDAIVVTFQCFKLWTSFFLLLAVPILQALAVLGEMALPHVLMLVKIGADYVSKMEPLYQAILAFTMLFILVCVRKGYVHKARVQYMRSRRQMELRYRAFVASLSAKWRVVAILLPHGLFFALSFEALYWLPESSTNVLSSDALFGLLSVGYPLLRSIRVIRQKRLYSKHTKSTFPASRPKNTSKMIKKLDNLTIPDYKWRSYEACLKYWIIWSLAVCLIGMVTLFLPTFLTSFFTMPLQWCNIFLVWMHSPFTRGDIALYSLLSPLISPYANRIHEREATINVETEEKTNFLMRILVSFRVVPERHVHLAKDLWSQGPALFGLFFMFTPGFVASRGCSLMGFGFPAYVTIGVLSEKRTRRYEWWLAYFSIAVTADYFITAIGREIGWLPLFYHVKLLMMMWLQFPYFQGAERIFNAIFSSVFIVPECKEE</sequence>
<evidence type="ECO:0000313" key="8">
    <source>
        <dbReference type="EMBL" id="RMX68633.1"/>
    </source>
</evidence>
<dbReference type="GO" id="GO:0016020">
    <property type="term" value="C:membrane"/>
    <property type="evidence" value="ECO:0007669"/>
    <property type="project" value="UniProtKB-SubCell"/>
</dbReference>
<keyword evidence="4 6" id="KW-1133">Transmembrane helix</keyword>
<evidence type="ECO:0000256" key="1">
    <source>
        <dbReference type="ARBA" id="ARBA00004141"/>
    </source>
</evidence>
<keyword evidence="5 6" id="KW-0472">Membrane</keyword>